<dbReference type="GO" id="GO:0005975">
    <property type="term" value="P:carbohydrate metabolic process"/>
    <property type="evidence" value="ECO:0007669"/>
    <property type="project" value="InterPro"/>
</dbReference>
<accession>A0A5C4MC40</accession>
<feature type="region of interest" description="Disordered" evidence="8">
    <location>
        <begin position="268"/>
        <end position="287"/>
    </location>
</feature>
<keyword evidence="3" id="KW-0808">Transferase</keyword>
<evidence type="ECO:0000259" key="10">
    <source>
        <dbReference type="PROSITE" id="PS50011"/>
    </source>
</evidence>
<evidence type="ECO:0000256" key="1">
    <source>
        <dbReference type="ARBA" id="ARBA00012513"/>
    </source>
</evidence>
<dbReference type="InterPro" id="IPR008266">
    <property type="entry name" value="Tyr_kinase_AS"/>
</dbReference>
<reference evidence="12 13" key="1">
    <citation type="submission" date="2019-06" db="EMBL/GenBank/DDBJ databases">
        <title>Amycolatopsis alkalitolerans sp. nov., isolated from Gastrodia elata Blume.</title>
        <authorList>
            <person name="Narsing Rao M.P."/>
            <person name="Li W.J."/>
        </authorList>
    </citation>
    <scope>NUCLEOTIDE SEQUENCE [LARGE SCALE GENOMIC DNA]</scope>
    <source>
        <strain evidence="12 13">SYSUP0005</strain>
    </source>
</reference>
<keyword evidence="2 12" id="KW-0723">Serine/threonine-protein kinase</keyword>
<evidence type="ECO:0000256" key="8">
    <source>
        <dbReference type="SAM" id="MobiDB-lite"/>
    </source>
</evidence>
<keyword evidence="9" id="KW-0472">Membrane</keyword>
<evidence type="ECO:0000259" key="11">
    <source>
        <dbReference type="PROSITE" id="PS51173"/>
    </source>
</evidence>
<dbReference type="PANTHER" id="PTHR43289:SF6">
    <property type="entry name" value="SERINE_THREONINE-PROTEIN KINASE NEKL-3"/>
    <property type="match status" value="1"/>
</dbReference>
<dbReference type="InterPro" id="IPR011009">
    <property type="entry name" value="Kinase-like_dom_sf"/>
</dbReference>
<comment type="caution">
    <text evidence="12">The sequence shown here is derived from an EMBL/GenBank/DDBJ whole genome shotgun (WGS) entry which is preliminary data.</text>
</comment>
<evidence type="ECO:0000256" key="6">
    <source>
        <dbReference type="ARBA" id="ARBA00022840"/>
    </source>
</evidence>
<evidence type="ECO:0000313" key="12">
    <source>
        <dbReference type="EMBL" id="TNC29712.1"/>
    </source>
</evidence>
<keyword evidence="9" id="KW-1133">Transmembrane helix</keyword>
<dbReference type="Gene3D" id="1.10.510.10">
    <property type="entry name" value="Transferase(Phosphotransferase) domain 1"/>
    <property type="match status" value="1"/>
</dbReference>
<dbReference type="SUPFAM" id="SSF56112">
    <property type="entry name" value="Protein kinase-like (PK-like)"/>
    <property type="match status" value="1"/>
</dbReference>
<dbReference type="EMBL" id="VDFW01000001">
    <property type="protein sequence ID" value="TNC29712.1"/>
    <property type="molecule type" value="Genomic_DNA"/>
</dbReference>
<feature type="domain" description="CBM2" evidence="11">
    <location>
        <begin position="342"/>
        <end position="446"/>
    </location>
</feature>
<dbReference type="RefSeq" id="WP_139094782.1">
    <property type="nucleotide sequence ID" value="NZ_VDFW01000001.1"/>
</dbReference>
<evidence type="ECO:0000256" key="7">
    <source>
        <dbReference type="PROSITE-ProRule" id="PRU10141"/>
    </source>
</evidence>
<keyword evidence="4 7" id="KW-0547">Nucleotide-binding</keyword>
<dbReference type="Pfam" id="PF00553">
    <property type="entry name" value="CBM_2"/>
    <property type="match status" value="1"/>
</dbReference>
<dbReference type="SMART" id="SM00637">
    <property type="entry name" value="CBD_II"/>
    <property type="match status" value="1"/>
</dbReference>
<keyword evidence="13" id="KW-1185">Reference proteome</keyword>
<dbReference type="GO" id="GO:0004553">
    <property type="term" value="F:hydrolase activity, hydrolyzing O-glycosyl compounds"/>
    <property type="evidence" value="ECO:0007669"/>
    <property type="project" value="InterPro"/>
</dbReference>
<keyword evidence="9" id="KW-0812">Transmembrane</keyword>
<dbReference type="PROSITE" id="PS00107">
    <property type="entry name" value="PROTEIN_KINASE_ATP"/>
    <property type="match status" value="1"/>
</dbReference>
<evidence type="ECO:0000256" key="4">
    <source>
        <dbReference type="ARBA" id="ARBA00022741"/>
    </source>
</evidence>
<dbReference type="CDD" id="cd14014">
    <property type="entry name" value="STKc_PknB_like"/>
    <property type="match status" value="1"/>
</dbReference>
<dbReference type="InterPro" id="IPR000719">
    <property type="entry name" value="Prot_kinase_dom"/>
</dbReference>
<keyword evidence="6 7" id="KW-0067">ATP-binding</keyword>
<dbReference type="GO" id="GO:0004674">
    <property type="term" value="F:protein serine/threonine kinase activity"/>
    <property type="evidence" value="ECO:0007669"/>
    <property type="project" value="UniProtKB-KW"/>
</dbReference>
<evidence type="ECO:0000256" key="9">
    <source>
        <dbReference type="SAM" id="Phobius"/>
    </source>
</evidence>
<sequence length="446" mass="46077">MAGEGELIAGRYRLVSRIGRGSMGVVWRARDDRLDRTVAVKELVLDAAAGEEAAQQAVRRAVREARLAARLRHPHAITVHDVVEHGGKPCLVMEFLPSKSLAALLAERGTLPPEDVAGIGGQVASAVAAAHAEGIVHRDVTPGNVLITADGTAKLADFGISRALGEGTMTDGGVIAGTPAYLAPEVAGGADAVFASDVFSLGATMYAAVEGVPPFDGEENPYALLQRVARGDVRPPRQAGPLTGVLVRMLRPNPADRPRMDEVEETLTAVAEGKPAPPPRDPTLLLPSRRKPSRRLVVAGAGAVALLAVGVLLGSRINGSGTRSAEGVPPPAAAPASTTTTTQAPEPDCTADYRVTNSWPNGYQVEVTVRDDGRGLTGWAVQWQLPGGDAIDNLWNGTLARDGRTVTVTNAGYNAVVAANGTTSFGFVATTSGGGAATPDLSCARS</sequence>
<feature type="region of interest" description="Disordered" evidence="8">
    <location>
        <begin position="320"/>
        <end position="348"/>
    </location>
</feature>
<evidence type="ECO:0000313" key="13">
    <source>
        <dbReference type="Proteomes" id="UP000305546"/>
    </source>
</evidence>
<dbReference type="GO" id="GO:0030247">
    <property type="term" value="F:polysaccharide binding"/>
    <property type="evidence" value="ECO:0007669"/>
    <property type="project" value="UniProtKB-UniRule"/>
</dbReference>
<dbReference type="Pfam" id="PF00069">
    <property type="entry name" value="Pkinase"/>
    <property type="match status" value="1"/>
</dbReference>
<dbReference type="GO" id="GO:0005524">
    <property type="term" value="F:ATP binding"/>
    <property type="evidence" value="ECO:0007669"/>
    <property type="project" value="UniProtKB-UniRule"/>
</dbReference>
<name>A0A5C4MC40_9PSEU</name>
<dbReference type="OrthoDB" id="9762169at2"/>
<evidence type="ECO:0000256" key="2">
    <source>
        <dbReference type="ARBA" id="ARBA00022527"/>
    </source>
</evidence>
<dbReference type="Proteomes" id="UP000305546">
    <property type="component" value="Unassembled WGS sequence"/>
</dbReference>
<dbReference type="PROSITE" id="PS51173">
    <property type="entry name" value="CBM2"/>
    <property type="match status" value="1"/>
</dbReference>
<dbReference type="EC" id="2.7.11.1" evidence="1"/>
<dbReference type="InterPro" id="IPR008965">
    <property type="entry name" value="CBM2/CBM3_carb-bd_dom_sf"/>
</dbReference>
<organism evidence="12 13">
    <name type="scientific">Amycolatopsis alkalitolerans</name>
    <dbReference type="NCBI Taxonomy" id="2547244"/>
    <lineage>
        <taxon>Bacteria</taxon>
        <taxon>Bacillati</taxon>
        <taxon>Actinomycetota</taxon>
        <taxon>Actinomycetes</taxon>
        <taxon>Pseudonocardiales</taxon>
        <taxon>Pseudonocardiaceae</taxon>
        <taxon>Amycolatopsis</taxon>
    </lineage>
</organism>
<dbReference type="Gene3D" id="2.60.40.290">
    <property type="match status" value="1"/>
</dbReference>
<dbReference type="PROSITE" id="PS00109">
    <property type="entry name" value="PROTEIN_KINASE_TYR"/>
    <property type="match status" value="1"/>
</dbReference>
<dbReference type="InterPro" id="IPR001919">
    <property type="entry name" value="CBD2"/>
</dbReference>
<gene>
    <name evidence="12" type="ORF">FG385_01815</name>
</gene>
<dbReference type="PANTHER" id="PTHR43289">
    <property type="entry name" value="MITOGEN-ACTIVATED PROTEIN KINASE KINASE KINASE 20-RELATED"/>
    <property type="match status" value="1"/>
</dbReference>
<proteinExistence type="predicted"/>
<dbReference type="AlphaFoldDB" id="A0A5C4MC40"/>
<dbReference type="InterPro" id="IPR012291">
    <property type="entry name" value="CBM2_carb-bd_dom_sf"/>
</dbReference>
<dbReference type="SUPFAM" id="SSF49384">
    <property type="entry name" value="Carbohydrate-binding domain"/>
    <property type="match status" value="1"/>
</dbReference>
<feature type="domain" description="Protein kinase" evidence="10">
    <location>
        <begin position="12"/>
        <end position="267"/>
    </location>
</feature>
<dbReference type="PROSITE" id="PS50011">
    <property type="entry name" value="PROTEIN_KINASE_DOM"/>
    <property type="match status" value="1"/>
</dbReference>
<feature type="compositionally biased region" description="Low complexity" evidence="8">
    <location>
        <begin position="334"/>
        <end position="345"/>
    </location>
</feature>
<evidence type="ECO:0000256" key="3">
    <source>
        <dbReference type="ARBA" id="ARBA00022679"/>
    </source>
</evidence>
<dbReference type="Gene3D" id="3.30.200.20">
    <property type="entry name" value="Phosphorylase Kinase, domain 1"/>
    <property type="match status" value="1"/>
</dbReference>
<dbReference type="InterPro" id="IPR017441">
    <property type="entry name" value="Protein_kinase_ATP_BS"/>
</dbReference>
<feature type="binding site" evidence="7">
    <location>
        <position position="41"/>
    </location>
    <ligand>
        <name>ATP</name>
        <dbReference type="ChEBI" id="CHEBI:30616"/>
    </ligand>
</feature>
<feature type="transmembrane region" description="Helical" evidence="9">
    <location>
        <begin position="296"/>
        <end position="314"/>
    </location>
</feature>
<evidence type="ECO:0000256" key="5">
    <source>
        <dbReference type="ARBA" id="ARBA00022777"/>
    </source>
</evidence>
<protein>
    <recommendedName>
        <fullName evidence="1">non-specific serine/threonine protein kinase</fullName>
        <ecNumber evidence="1">2.7.11.1</ecNumber>
    </recommendedName>
</protein>
<keyword evidence="5 12" id="KW-0418">Kinase</keyword>